<dbReference type="InterPro" id="IPR000084">
    <property type="entry name" value="PE-PGRS_N"/>
</dbReference>
<evidence type="ECO:0000259" key="2">
    <source>
        <dbReference type="Pfam" id="PF00934"/>
    </source>
</evidence>
<keyword evidence="1" id="KW-0812">Transmembrane</keyword>
<sequence length="279" mass="28638">MSHVMVVPELIEAATADLTSMGSTLGAAHLAAAGPTVGVLPAAADEVSAGIAALFSQHAQEYQKLAEKAGAFHEEFVQRLTASAGAYASAEAANTSLLQPLSAAADTLARVAAAVDPKVIGYLKMVPDRLGALVVGLWDTLIDYIELFPRRPLDAVLLFSLTMPIGSVIALGWAFSPLVPLSLHLLAAALTQPLVPLIGSALVNGMVPLATALSNAAAPLTAALSTAVAPLATALYDATSFFFATFPFVPVVVLLAALSPLLFLELALTFYSATGGTYL</sequence>
<dbReference type="InterPro" id="IPR038332">
    <property type="entry name" value="PPE_sf"/>
</dbReference>
<dbReference type="SUPFAM" id="SSF140459">
    <property type="entry name" value="PE/PPE dimer-like"/>
    <property type="match status" value="1"/>
</dbReference>
<name>A0A7I9YJM0_MYCBU</name>
<organism evidence="3 4">
    <name type="scientific">Mycobacterium bourgelatii</name>
    <dbReference type="NCBI Taxonomy" id="1273442"/>
    <lineage>
        <taxon>Bacteria</taxon>
        <taxon>Bacillati</taxon>
        <taxon>Actinomycetota</taxon>
        <taxon>Actinomycetes</taxon>
        <taxon>Mycobacteriales</taxon>
        <taxon>Mycobacteriaceae</taxon>
        <taxon>Mycobacterium</taxon>
    </lineage>
</organism>
<evidence type="ECO:0000256" key="1">
    <source>
        <dbReference type="SAM" id="Phobius"/>
    </source>
</evidence>
<feature type="transmembrane region" description="Helical" evidence="1">
    <location>
        <begin position="216"/>
        <end position="236"/>
    </location>
</feature>
<comment type="caution">
    <text evidence="3">The sequence shown here is derived from an EMBL/GenBank/DDBJ whole genome shotgun (WGS) entry which is preliminary data.</text>
</comment>
<reference evidence="3 4" key="1">
    <citation type="journal article" date="2019" name="Emerg. Microbes Infect.">
        <title>Comprehensive subspecies identification of 175 nontuberculous mycobacteria species based on 7547 genomic profiles.</title>
        <authorList>
            <person name="Matsumoto Y."/>
            <person name="Kinjo T."/>
            <person name="Motooka D."/>
            <person name="Nabeya D."/>
            <person name="Jung N."/>
            <person name="Uechi K."/>
            <person name="Horii T."/>
            <person name="Iida T."/>
            <person name="Fujita J."/>
            <person name="Nakamura S."/>
        </authorList>
    </citation>
    <scope>NUCLEOTIDE SEQUENCE [LARGE SCALE GENOMIC DNA]</scope>
    <source>
        <strain evidence="3 4">JCM 30725</strain>
    </source>
</reference>
<dbReference type="Pfam" id="PF00934">
    <property type="entry name" value="PE"/>
    <property type="match status" value="1"/>
</dbReference>
<gene>
    <name evidence="3" type="ORF">MBOU_09020</name>
</gene>
<dbReference type="Proteomes" id="UP000465360">
    <property type="component" value="Unassembled WGS sequence"/>
</dbReference>
<keyword evidence="1" id="KW-1133">Transmembrane helix</keyword>
<evidence type="ECO:0000313" key="4">
    <source>
        <dbReference type="Proteomes" id="UP000465360"/>
    </source>
</evidence>
<dbReference type="EMBL" id="BLKZ01000001">
    <property type="protein sequence ID" value="GFG88860.1"/>
    <property type="molecule type" value="Genomic_DNA"/>
</dbReference>
<evidence type="ECO:0000313" key="3">
    <source>
        <dbReference type="EMBL" id="GFG88860.1"/>
    </source>
</evidence>
<keyword evidence="1" id="KW-0472">Membrane</keyword>
<proteinExistence type="predicted"/>
<feature type="transmembrane region" description="Helical" evidence="1">
    <location>
        <begin position="181"/>
        <end position="204"/>
    </location>
</feature>
<protein>
    <recommendedName>
        <fullName evidence="2">PE domain-containing protein</fullName>
    </recommendedName>
</protein>
<dbReference type="AlphaFoldDB" id="A0A7I9YJM0"/>
<keyword evidence="4" id="KW-1185">Reference proteome</keyword>
<accession>A0A7I9YJM0</accession>
<feature type="transmembrane region" description="Helical" evidence="1">
    <location>
        <begin position="242"/>
        <end position="264"/>
    </location>
</feature>
<feature type="transmembrane region" description="Helical" evidence="1">
    <location>
        <begin position="155"/>
        <end position="175"/>
    </location>
</feature>
<feature type="domain" description="PE" evidence="2">
    <location>
        <begin position="4"/>
        <end position="94"/>
    </location>
</feature>
<dbReference type="Gene3D" id="1.10.287.850">
    <property type="entry name" value="HP0062-like domain"/>
    <property type="match status" value="1"/>
</dbReference>